<evidence type="ECO:0000256" key="1">
    <source>
        <dbReference type="SAM" id="MobiDB-lite"/>
    </source>
</evidence>
<name>A0A1Y2LA35_9PROT</name>
<proteinExistence type="predicted"/>
<keyword evidence="3" id="KW-1185">Reference proteome</keyword>
<reference evidence="2 3" key="1">
    <citation type="submission" date="2014-03" db="EMBL/GenBank/DDBJ databases">
        <title>The draft genome sequence of Thalassospira alkalitolerans JCM 18968.</title>
        <authorList>
            <person name="Lai Q."/>
            <person name="Shao Z."/>
        </authorList>
    </citation>
    <scope>NUCLEOTIDE SEQUENCE [LARGE SCALE GENOMIC DNA]</scope>
    <source>
        <strain evidence="2 3">JCM 18968</strain>
    </source>
</reference>
<dbReference type="Proteomes" id="UP000193396">
    <property type="component" value="Unassembled WGS sequence"/>
</dbReference>
<accession>A0A1Y2LA35</accession>
<dbReference type="AlphaFoldDB" id="A0A1Y2LA35"/>
<dbReference type="RefSeq" id="WP_085620026.1">
    <property type="nucleotide sequence ID" value="NZ_JFKB01000010.1"/>
</dbReference>
<feature type="region of interest" description="Disordered" evidence="1">
    <location>
        <begin position="1"/>
        <end position="27"/>
    </location>
</feature>
<protein>
    <submittedName>
        <fullName evidence="2">Uncharacterized protein</fullName>
    </submittedName>
</protein>
<evidence type="ECO:0000313" key="3">
    <source>
        <dbReference type="Proteomes" id="UP000193396"/>
    </source>
</evidence>
<dbReference type="STRING" id="1293890.TALK_15400"/>
<dbReference type="OrthoDB" id="8548224at2"/>
<organism evidence="2 3">
    <name type="scientific">Thalassospira alkalitolerans</name>
    <dbReference type="NCBI Taxonomy" id="1293890"/>
    <lineage>
        <taxon>Bacteria</taxon>
        <taxon>Pseudomonadati</taxon>
        <taxon>Pseudomonadota</taxon>
        <taxon>Alphaproteobacteria</taxon>
        <taxon>Rhodospirillales</taxon>
        <taxon>Thalassospiraceae</taxon>
        <taxon>Thalassospira</taxon>
    </lineage>
</organism>
<comment type="caution">
    <text evidence="2">The sequence shown here is derived from an EMBL/GenBank/DDBJ whole genome shotgun (WGS) entry which is preliminary data.</text>
</comment>
<gene>
    <name evidence="2" type="ORF">TALK_15400</name>
</gene>
<dbReference type="EMBL" id="JFKB01000010">
    <property type="protein sequence ID" value="OSQ46944.1"/>
    <property type="molecule type" value="Genomic_DNA"/>
</dbReference>
<sequence>MIPSQAFKSAASGKSKRPRPAPFSIRLNPDERAYLERRAGKRPLGTYIRSRLLDGQGAARKAVKSPPQDYAALARILGMMGKSEQVSCLFLLLATAEAERIDMPEKERAALHEACCHIQEMRAALISALGLKS</sequence>
<evidence type="ECO:0000313" key="2">
    <source>
        <dbReference type="EMBL" id="OSQ46944.1"/>
    </source>
</evidence>